<geneLocation type="mitochondrion" evidence="10"/>
<dbReference type="GO" id="GO:0016651">
    <property type="term" value="F:oxidoreductase activity, acting on NAD(P)H"/>
    <property type="evidence" value="ECO:0007669"/>
    <property type="project" value="InterPro"/>
</dbReference>
<evidence type="ECO:0000259" key="9">
    <source>
        <dbReference type="Pfam" id="PF00329"/>
    </source>
</evidence>
<evidence type="ECO:0000256" key="7">
    <source>
        <dbReference type="ARBA" id="ARBA00049551"/>
    </source>
</evidence>
<sequence length="193" mass="22902">MYMHVDFAHTLVACVPKWVQKCTYKHGELEIVVNPEHVVPMLTFLRDTSTCQYKLVMDICGVDYPSREKRFDVVYVLLSLHTNSRLRVVTQVDETTPIQSATSVYNAACWMEREAWDMFGVYFDGHPDLRRILTDYGFEGHPLRKDFPLSGYTEVRYDDTEKRVIYEKLEMTQEFRYFEFSNPWEQLSKKIDK</sequence>
<evidence type="ECO:0000256" key="8">
    <source>
        <dbReference type="RuleBase" id="RU003456"/>
    </source>
</evidence>
<dbReference type="SUPFAM" id="SSF143243">
    <property type="entry name" value="Nqo5-like"/>
    <property type="match status" value="1"/>
</dbReference>
<dbReference type="FunFam" id="3.30.460.80:FF:000002">
    <property type="entry name" value="NADH dehydrogenase iron-sulfur protein 3, mitochondrial"/>
    <property type="match status" value="1"/>
</dbReference>
<protein>
    <submittedName>
        <fullName evidence="10">NADH dehydrogenase subunit 9</fullName>
    </submittedName>
</protein>
<dbReference type="GO" id="GO:0016020">
    <property type="term" value="C:membrane"/>
    <property type="evidence" value="ECO:0007669"/>
    <property type="project" value="UniProtKB-ARBA"/>
</dbReference>
<comment type="similarity">
    <text evidence="2 8">Belongs to the complex I 30 kDa subunit family.</text>
</comment>
<organism evidence="10">
    <name type="scientific">Chloroparvula sp. RCC696</name>
    <dbReference type="NCBI Taxonomy" id="2565275"/>
    <lineage>
        <taxon>Eukaryota</taxon>
        <taxon>Viridiplantae</taxon>
        <taxon>Chlorophyta</taxon>
        <taxon>Chloropicophyceae</taxon>
        <taxon>Chloropicales</taxon>
        <taxon>Chloropicaceae</taxon>
        <taxon>Chloroparvula</taxon>
    </lineage>
</organism>
<evidence type="ECO:0000313" key="10">
    <source>
        <dbReference type="EMBL" id="QBX98496.1"/>
    </source>
</evidence>
<accession>A0A4D6C419</accession>
<dbReference type="NCBIfam" id="TIGR01961">
    <property type="entry name" value="NuoC_fam"/>
    <property type="match status" value="1"/>
</dbReference>
<feature type="domain" description="NADH:ubiquinone oxidoreductase 30kDa subunit" evidence="9">
    <location>
        <begin position="31"/>
        <end position="152"/>
    </location>
</feature>
<dbReference type="Pfam" id="PF00329">
    <property type="entry name" value="Complex1_30kDa"/>
    <property type="match status" value="1"/>
</dbReference>
<keyword evidence="3 8" id="KW-0813">Transport</keyword>
<proteinExistence type="inferred from homology"/>
<dbReference type="InterPro" id="IPR001268">
    <property type="entry name" value="NADH_UbQ_OxRdtase_30kDa_su"/>
</dbReference>
<comment type="catalytic activity">
    <reaction evidence="7">
        <text>a ubiquinone + NADH + 5 H(+)(in) = a ubiquinol + NAD(+) + 4 H(+)(out)</text>
        <dbReference type="Rhea" id="RHEA:29091"/>
        <dbReference type="Rhea" id="RHEA-COMP:9565"/>
        <dbReference type="Rhea" id="RHEA-COMP:9566"/>
        <dbReference type="ChEBI" id="CHEBI:15378"/>
        <dbReference type="ChEBI" id="CHEBI:16389"/>
        <dbReference type="ChEBI" id="CHEBI:17976"/>
        <dbReference type="ChEBI" id="CHEBI:57540"/>
        <dbReference type="ChEBI" id="CHEBI:57945"/>
        <dbReference type="EC" id="7.1.1.2"/>
    </reaction>
</comment>
<dbReference type="GO" id="GO:0008137">
    <property type="term" value="F:NADH dehydrogenase (ubiquinone) activity"/>
    <property type="evidence" value="ECO:0007669"/>
    <property type="project" value="UniProtKB-EC"/>
</dbReference>
<dbReference type="PANTHER" id="PTHR10884">
    <property type="entry name" value="NADH DEHYDROGENASE UBIQUINONE IRON-SULFUR PROTEIN 3"/>
    <property type="match status" value="1"/>
</dbReference>
<dbReference type="NCBIfam" id="NF004733">
    <property type="entry name" value="PRK06074.1-5"/>
    <property type="match status" value="1"/>
</dbReference>
<dbReference type="EMBL" id="MK085999">
    <property type="protein sequence ID" value="QBX98496.1"/>
    <property type="molecule type" value="Genomic_DNA"/>
</dbReference>
<dbReference type="AlphaFoldDB" id="A0A4D6C419"/>
<dbReference type="InterPro" id="IPR010218">
    <property type="entry name" value="NADH_DH_suC"/>
</dbReference>
<evidence type="ECO:0000256" key="6">
    <source>
        <dbReference type="ARBA" id="ARBA00023075"/>
    </source>
</evidence>
<dbReference type="GO" id="GO:0005739">
    <property type="term" value="C:mitochondrion"/>
    <property type="evidence" value="ECO:0007669"/>
    <property type="project" value="UniProtKB-SubCell"/>
</dbReference>
<dbReference type="InterPro" id="IPR020396">
    <property type="entry name" value="NADH_UbQ_OxRdtase_CS"/>
</dbReference>
<evidence type="ECO:0000256" key="3">
    <source>
        <dbReference type="ARBA" id="ARBA00022448"/>
    </source>
</evidence>
<dbReference type="PANTHER" id="PTHR10884:SF14">
    <property type="entry name" value="NADH DEHYDROGENASE [UBIQUINONE] IRON-SULFUR PROTEIN 3, MITOCHONDRIAL"/>
    <property type="match status" value="1"/>
</dbReference>
<dbReference type="Gene3D" id="3.30.460.80">
    <property type="entry name" value="NADH:ubiquinone oxidoreductase, 30kDa subunit"/>
    <property type="match status" value="1"/>
</dbReference>
<keyword evidence="10" id="KW-0496">Mitochondrion</keyword>
<evidence type="ECO:0000256" key="1">
    <source>
        <dbReference type="ARBA" id="ARBA00004173"/>
    </source>
</evidence>
<keyword evidence="5 8" id="KW-0520">NAD</keyword>
<keyword evidence="6" id="KW-0830">Ubiquinone</keyword>
<dbReference type="HAMAP" id="MF_01357">
    <property type="entry name" value="NDH1_NuoC"/>
    <property type="match status" value="1"/>
</dbReference>
<evidence type="ECO:0000256" key="4">
    <source>
        <dbReference type="ARBA" id="ARBA00022967"/>
    </source>
</evidence>
<evidence type="ECO:0000256" key="5">
    <source>
        <dbReference type="ARBA" id="ARBA00023027"/>
    </source>
</evidence>
<comment type="subcellular location">
    <subcellularLocation>
        <location evidence="1">Mitochondrion</location>
    </subcellularLocation>
</comment>
<name>A0A4D6C419_9CHLO</name>
<reference evidence="10" key="1">
    <citation type="journal article" date="2019" name="Genome Biol. Evol.">
        <title>Tracing the Evolution of the Plastome and Mitogenome in the Chloropicophyceae Uncovered Convergent tRNA Gene Losses and a Variant Plastid Genetic Code.</title>
        <authorList>
            <person name="Turmel M."/>
            <person name="Dos Santos A.L."/>
            <person name="Otis C."/>
            <person name="Sergerie R."/>
            <person name="Lemieux C."/>
        </authorList>
    </citation>
    <scope>NUCLEOTIDE SEQUENCE</scope>
</reference>
<keyword evidence="4 8" id="KW-1278">Translocase</keyword>
<gene>
    <name evidence="10" type="primary">nad9</name>
</gene>
<evidence type="ECO:0000256" key="2">
    <source>
        <dbReference type="ARBA" id="ARBA00007569"/>
    </source>
</evidence>
<dbReference type="InterPro" id="IPR037232">
    <property type="entry name" value="NADH_quin_OxRdtase_su_C/D-like"/>
</dbReference>
<dbReference type="PROSITE" id="PS00542">
    <property type="entry name" value="COMPLEX1_30K"/>
    <property type="match status" value="1"/>
</dbReference>